<keyword evidence="4" id="KW-1185">Reference proteome</keyword>
<evidence type="ECO:0000256" key="1">
    <source>
        <dbReference type="PROSITE-ProRule" id="PRU00325"/>
    </source>
</evidence>
<feature type="domain" description="SWIM-type" evidence="2">
    <location>
        <begin position="50"/>
        <end position="79"/>
    </location>
</feature>
<dbReference type="RefSeq" id="WP_118438441.1">
    <property type="nucleotide sequence ID" value="NZ_JAJEPS010000001.1"/>
</dbReference>
<protein>
    <submittedName>
        <fullName evidence="3">SWIM zinc finger domain-containing protein</fullName>
    </submittedName>
</protein>
<dbReference type="AlphaFoldDB" id="A0AAE3DA92"/>
<dbReference type="EMBL" id="JAJEPS010000001">
    <property type="protein sequence ID" value="MCC2124850.1"/>
    <property type="molecule type" value="Genomic_DNA"/>
</dbReference>
<dbReference type="GO" id="GO:0008270">
    <property type="term" value="F:zinc ion binding"/>
    <property type="evidence" value="ECO:0007669"/>
    <property type="project" value="UniProtKB-KW"/>
</dbReference>
<accession>A0AAE3DA92</accession>
<keyword evidence="1" id="KW-0862">Zinc</keyword>
<proteinExistence type="predicted"/>
<dbReference type="Pfam" id="PF04434">
    <property type="entry name" value="SWIM"/>
    <property type="match status" value="1"/>
</dbReference>
<evidence type="ECO:0000313" key="3">
    <source>
        <dbReference type="EMBL" id="MCC2124850.1"/>
    </source>
</evidence>
<dbReference type="PROSITE" id="PS50966">
    <property type="entry name" value="ZF_SWIM"/>
    <property type="match status" value="1"/>
</dbReference>
<comment type="caution">
    <text evidence="3">The sequence shown here is derived from an EMBL/GenBank/DDBJ whole genome shotgun (WGS) entry which is preliminary data.</text>
</comment>
<reference evidence="3 4" key="1">
    <citation type="submission" date="2021-10" db="EMBL/GenBank/DDBJ databases">
        <title>Anaerobic single-cell dispensing facilitates the cultivation of human gut bacteria.</title>
        <authorList>
            <person name="Afrizal A."/>
        </authorList>
    </citation>
    <scope>NUCLEOTIDE SEQUENCE [LARGE SCALE GENOMIC DNA]</scope>
    <source>
        <strain evidence="3 4">CLA-AA-H276</strain>
    </source>
</reference>
<gene>
    <name evidence="3" type="ORF">LKD36_01505</name>
</gene>
<evidence type="ECO:0000259" key="2">
    <source>
        <dbReference type="PROSITE" id="PS50966"/>
    </source>
</evidence>
<evidence type="ECO:0000313" key="4">
    <source>
        <dbReference type="Proteomes" id="UP001198220"/>
    </source>
</evidence>
<dbReference type="Proteomes" id="UP001198220">
    <property type="component" value="Unassembled WGS sequence"/>
</dbReference>
<name>A0AAE3DA92_9FIRM</name>
<organism evidence="3 4">
    <name type="scientific">Hominiventricola filiformis</name>
    <dbReference type="NCBI Taxonomy" id="2885352"/>
    <lineage>
        <taxon>Bacteria</taxon>
        <taxon>Bacillati</taxon>
        <taxon>Bacillota</taxon>
        <taxon>Clostridia</taxon>
        <taxon>Lachnospirales</taxon>
        <taxon>Lachnospiraceae</taxon>
        <taxon>Hominiventricola</taxon>
    </lineage>
</organism>
<dbReference type="InterPro" id="IPR007527">
    <property type="entry name" value="Znf_SWIM"/>
</dbReference>
<keyword evidence="1" id="KW-0479">Metal-binding</keyword>
<keyword evidence="1" id="KW-0863">Zinc-finger</keyword>
<sequence length="129" mass="14298">MTFGNWDEALHFDPKQVTKIANALKIKDSDITLDPNTESALISGSGAEPYKVTLNDCTCGSFKDRKPCKHMYRLAMKLGLFDGPPAKNPAAEKAFKKEIPNEVDRYRKLYCEGAISAEKFAAIAKALEK</sequence>